<dbReference type="Proteomes" id="UP000288429">
    <property type="component" value="Unassembled WGS sequence"/>
</dbReference>
<keyword evidence="5 10" id="KW-0812">Transmembrane</keyword>
<comment type="similarity">
    <text evidence="3">Belongs to the MNN1/MNT family.</text>
</comment>
<protein>
    <submittedName>
        <fullName evidence="11">Uncharacterized protein</fullName>
    </submittedName>
</protein>
<evidence type="ECO:0000313" key="11">
    <source>
        <dbReference type="EMBL" id="RSL81086.1"/>
    </source>
</evidence>
<dbReference type="EMBL" id="NIZV01000780">
    <property type="protein sequence ID" value="RSL81086.1"/>
    <property type="molecule type" value="Genomic_DNA"/>
</dbReference>
<reference evidence="11 12" key="1">
    <citation type="submission" date="2017-06" db="EMBL/GenBank/DDBJ databases">
        <title>Cmopartive genomic analysis of Ambrosia Fusariam Clade fungi.</title>
        <authorList>
            <person name="Stajich J.E."/>
            <person name="Carrillo J."/>
            <person name="Kijimoto T."/>
            <person name="Eskalen A."/>
            <person name="O'Donnell K."/>
            <person name="Kasson M."/>
        </authorList>
    </citation>
    <scope>NUCLEOTIDE SEQUENCE [LARGE SCALE GENOMIC DNA]</scope>
    <source>
        <strain evidence="11 12">NRRL 20438</strain>
    </source>
</reference>
<name>A0A428RU65_9HYPO</name>
<comment type="pathway">
    <text evidence="2">Protein modification; protein glycosylation.</text>
</comment>
<evidence type="ECO:0000256" key="2">
    <source>
        <dbReference type="ARBA" id="ARBA00004922"/>
    </source>
</evidence>
<dbReference type="GO" id="GO:0000026">
    <property type="term" value="F:alpha-1,2-mannosyltransferase activity"/>
    <property type="evidence" value="ECO:0007669"/>
    <property type="project" value="TreeGrafter"/>
</dbReference>
<evidence type="ECO:0000256" key="10">
    <source>
        <dbReference type="SAM" id="Phobius"/>
    </source>
</evidence>
<dbReference type="PANTHER" id="PTHR31646:SF1">
    <property type="entry name" value="ALPHA-1,2-MANNOSYLTRANSFERASE MNN2"/>
    <property type="match status" value="1"/>
</dbReference>
<sequence length="291" mass="32775">MFLSLEESKSAAWVHVLASRRHLVKITALLIATIFALPLWIFSSDLSYTNQRITAPKFKPETSSSSNASTSTYTYDAETPQFTGLTSQVADFWSRLSNELYKAQPKGDEIVSPRPLNPEQFNPHGSKAQIDIDVLKLPTEQFESLKQTHHDYVQSLRYLAPDLPFVRDTRGVVITASGANFGIAVTAVLMLRHVGSKLPVQLFLDSASEYEHKLCNTSLASLDVQCLNMDDFLHVPKSANYSTPHFEKFEFKAFALIFSSFQNILFLDSDAFPIRKPDYLFDVEPYKSHGL</sequence>
<evidence type="ECO:0000256" key="7">
    <source>
        <dbReference type="ARBA" id="ARBA00022989"/>
    </source>
</evidence>
<evidence type="ECO:0000256" key="8">
    <source>
        <dbReference type="ARBA" id="ARBA00023034"/>
    </source>
</evidence>
<keyword evidence="8" id="KW-0333">Golgi apparatus</keyword>
<proteinExistence type="inferred from homology"/>
<keyword evidence="7 10" id="KW-1133">Transmembrane helix</keyword>
<organism evidence="11 12">
    <name type="scientific">Fusarium ambrosium</name>
    <dbReference type="NCBI Taxonomy" id="131363"/>
    <lineage>
        <taxon>Eukaryota</taxon>
        <taxon>Fungi</taxon>
        <taxon>Dikarya</taxon>
        <taxon>Ascomycota</taxon>
        <taxon>Pezizomycotina</taxon>
        <taxon>Sordariomycetes</taxon>
        <taxon>Hypocreomycetidae</taxon>
        <taxon>Hypocreales</taxon>
        <taxon>Nectriaceae</taxon>
        <taxon>Fusarium</taxon>
        <taxon>Fusarium solani species complex</taxon>
    </lineage>
</organism>
<comment type="subcellular location">
    <subcellularLocation>
        <location evidence="1">Golgi apparatus membrane</location>
        <topology evidence="1">Single-pass type II membrane protein</topology>
    </subcellularLocation>
</comment>
<feature type="transmembrane region" description="Helical" evidence="10">
    <location>
        <begin position="23"/>
        <end position="42"/>
    </location>
</feature>
<evidence type="ECO:0000256" key="5">
    <source>
        <dbReference type="ARBA" id="ARBA00022692"/>
    </source>
</evidence>
<evidence type="ECO:0000256" key="9">
    <source>
        <dbReference type="ARBA" id="ARBA00023136"/>
    </source>
</evidence>
<keyword evidence="9 10" id="KW-0472">Membrane</keyword>
<dbReference type="Pfam" id="PF11051">
    <property type="entry name" value="Mannosyl_trans3"/>
    <property type="match status" value="1"/>
</dbReference>
<evidence type="ECO:0000256" key="6">
    <source>
        <dbReference type="ARBA" id="ARBA00022968"/>
    </source>
</evidence>
<dbReference type="SUPFAM" id="SSF53448">
    <property type="entry name" value="Nucleotide-diphospho-sugar transferases"/>
    <property type="match status" value="1"/>
</dbReference>
<comment type="caution">
    <text evidence="11">The sequence shown here is derived from an EMBL/GenBank/DDBJ whole genome shotgun (WGS) entry which is preliminary data.</text>
</comment>
<evidence type="ECO:0000256" key="3">
    <source>
        <dbReference type="ARBA" id="ARBA00009105"/>
    </source>
</evidence>
<keyword evidence="6" id="KW-0735">Signal-anchor</keyword>
<dbReference type="InterPro" id="IPR022751">
    <property type="entry name" value="Alpha_mannosyltransferase"/>
</dbReference>
<dbReference type="PANTHER" id="PTHR31646">
    <property type="entry name" value="ALPHA-1,2-MANNOSYLTRANSFERASE MNN2"/>
    <property type="match status" value="1"/>
</dbReference>
<dbReference type="InterPro" id="IPR029044">
    <property type="entry name" value="Nucleotide-diphossugar_trans"/>
</dbReference>
<evidence type="ECO:0000256" key="1">
    <source>
        <dbReference type="ARBA" id="ARBA00004323"/>
    </source>
</evidence>
<keyword evidence="4" id="KW-0808">Transferase</keyword>
<evidence type="ECO:0000313" key="12">
    <source>
        <dbReference type="Proteomes" id="UP000288429"/>
    </source>
</evidence>
<evidence type="ECO:0000256" key="4">
    <source>
        <dbReference type="ARBA" id="ARBA00022679"/>
    </source>
</evidence>
<dbReference type="GO" id="GO:0000139">
    <property type="term" value="C:Golgi membrane"/>
    <property type="evidence" value="ECO:0007669"/>
    <property type="project" value="UniProtKB-SubCell"/>
</dbReference>
<feature type="non-terminal residue" evidence="11">
    <location>
        <position position="291"/>
    </location>
</feature>
<gene>
    <name evidence="11" type="ORF">CDV31_017067</name>
</gene>
<keyword evidence="12" id="KW-1185">Reference proteome</keyword>
<dbReference type="GO" id="GO:0046354">
    <property type="term" value="P:mannan biosynthetic process"/>
    <property type="evidence" value="ECO:0007669"/>
    <property type="project" value="TreeGrafter"/>
</dbReference>
<accession>A0A428RU65</accession>
<dbReference type="AlphaFoldDB" id="A0A428RU65"/>